<dbReference type="Gene3D" id="3.40.50.300">
    <property type="entry name" value="P-loop containing nucleotide triphosphate hydrolases"/>
    <property type="match status" value="1"/>
</dbReference>
<gene>
    <name evidence="5" type="ORF">GCM10008014_14890</name>
</gene>
<dbReference type="RefSeq" id="WP_188591875.1">
    <property type="nucleotide sequence ID" value="NZ_BMFU01000002.1"/>
</dbReference>
<dbReference type="CDD" id="cd03257">
    <property type="entry name" value="ABC_NikE_OppD_transporters"/>
    <property type="match status" value="1"/>
</dbReference>
<keyword evidence="1" id="KW-0813">Transport</keyword>
<keyword evidence="6" id="KW-1185">Reference proteome</keyword>
<sequence length="268" mass="29664">MSEDREVVLAIQNVIKSYAGHTKHKIRTKALDGVTFHLHEGECVGLIGESGSGKSTLARCILLMEKIDAGQIRFQGKELAGPGKVAKYQALEGQIQAVFQNPAASLNPQLRIIDSLMEPLDSLLNKTPAILADCSHDRQRCARRLLEMVELPVQITDRYPHQLSGGQKQRVAIARAISSKPSLIVMDEPTSSLDMITQAHIVDMLSNLQKSIGFSCLFISHDLGTIQHVSDTIMVIQQGRIIDNFARGELFSSQRHAYTQSLVHRYQS</sequence>
<keyword evidence="3 5" id="KW-0067">ATP-binding</keyword>
<comment type="caution">
    <text evidence="5">The sequence shown here is derived from an EMBL/GenBank/DDBJ whole genome shotgun (WGS) entry which is preliminary data.</text>
</comment>
<dbReference type="GO" id="GO:0005524">
    <property type="term" value="F:ATP binding"/>
    <property type="evidence" value="ECO:0007669"/>
    <property type="project" value="UniProtKB-KW"/>
</dbReference>
<dbReference type="InterPro" id="IPR017871">
    <property type="entry name" value="ABC_transporter-like_CS"/>
</dbReference>
<organism evidence="5 6">
    <name type="scientific">Paenibacillus silvae</name>
    <dbReference type="NCBI Taxonomy" id="1325358"/>
    <lineage>
        <taxon>Bacteria</taxon>
        <taxon>Bacillati</taxon>
        <taxon>Bacillota</taxon>
        <taxon>Bacilli</taxon>
        <taxon>Bacillales</taxon>
        <taxon>Paenibacillaceae</taxon>
        <taxon>Paenibacillus</taxon>
    </lineage>
</organism>
<dbReference type="Proteomes" id="UP000652153">
    <property type="component" value="Unassembled WGS sequence"/>
</dbReference>
<dbReference type="SMART" id="SM00382">
    <property type="entry name" value="AAA"/>
    <property type="match status" value="1"/>
</dbReference>
<evidence type="ECO:0000256" key="3">
    <source>
        <dbReference type="ARBA" id="ARBA00022840"/>
    </source>
</evidence>
<evidence type="ECO:0000313" key="6">
    <source>
        <dbReference type="Proteomes" id="UP000652153"/>
    </source>
</evidence>
<feature type="domain" description="ABC transporter" evidence="4">
    <location>
        <begin position="9"/>
        <end position="263"/>
    </location>
</feature>
<dbReference type="InterPro" id="IPR050319">
    <property type="entry name" value="ABC_transp_ATP-bind"/>
</dbReference>
<evidence type="ECO:0000256" key="2">
    <source>
        <dbReference type="ARBA" id="ARBA00022741"/>
    </source>
</evidence>
<dbReference type="Pfam" id="PF00005">
    <property type="entry name" value="ABC_tran"/>
    <property type="match status" value="1"/>
</dbReference>
<proteinExistence type="predicted"/>
<dbReference type="PROSITE" id="PS50893">
    <property type="entry name" value="ABC_TRANSPORTER_2"/>
    <property type="match status" value="1"/>
</dbReference>
<accession>A0ABQ1Z7I5</accession>
<dbReference type="InterPro" id="IPR003439">
    <property type="entry name" value="ABC_transporter-like_ATP-bd"/>
</dbReference>
<evidence type="ECO:0000256" key="1">
    <source>
        <dbReference type="ARBA" id="ARBA00022448"/>
    </source>
</evidence>
<evidence type="ECO:0000313" key="5">
    <source>
        <dbReference type="EMBL" id="GGH50035.1"/>
    </source>
</evidence>
<dbReference type="EMBL" id="BMFU01000002">
    <property type="protein sequence ID" value="GGH50035.1"/>
    <property type="molecule type" value="Genomic_DNA"/>
</dbReference>
<dbReference type="InterPro" id="IPR003593">
    <property type="entry name" value="AAA+_ATPase"/>
</dbReference>
<dbReference type="PANTHER" id="PTHR43776">
    <property type="entry name" value="TRANSPORT ATP-BINDING PROTEIN"/>
    <property type="match status" value="1"/>
</dbReference>
<evidence type="ECO:0000259" key="4">
    <source>
        <dbReference type="PROSITE" id="PS50893"/>
    </source>
</evidence>
<dbReference type="PROSITE" id="PS00211">
    <property type="entry name" value="ABC_TRANSPORTER_1"/>
    <property type="match status" value="1"/>
</dbReference>
<protein>
    <submittedName>
        <fullName evidence="5">Peptide ABC transporter ATP-binding protein</fullName>
    </submittedName>
</protein>
<reference evidence="6" key="1">
    <citation type="journal article" date="2019" name="Int. J. Syst. Evol. Microbiol.">
        <title>The Global Catalogue of Microorganisms (GCM) 10K type strain sequencing project: providing services to taxonomists for standard genome sequencing and annotation.</title>
        <authorList>
            <consortium name="The Broad Institute Genomics Platform"/>
            <consortium name="The Broad Institute Genome Sequencing Center for Infectious Disease"/>
            <person name="Wu L."/>
            <person name="Ma J."/>
        </authorList>
    </citation>
    <scope>NUCLEOTIDE SEQUENCE [LARGE SCALE GENOMIC DNA]</scope>
    <source>
        <strain evidence="6">CGMCC 1.12770</strain>
    </source>
</reference>
<name>A0ABQ1Z7I5_9BACL</name>
<dbReference type="SUPFAM" id="SSF52540">
    <property type="entry name" value="P-loop containing nucleoside triphosphate hydrolases"/>
    <property type="match status" value="1"/>
</dbReference>
<keyword evidence="2" id="KW-0547">Nucleotide-binding</keyword>
<dbReference type="InterPro" id="IPR027417">
    <property type="entry name" value="P-loop_NTPase"/>
</dbReference>